<name>A0A915JIF6_ROMCU</name>
<dbReference type="Proteomes" id="UP000887565">
    <property type="component" value="Unplaced"/>
</dbReference>
<keyword evidence="1" id="KW-1185">Reference proteome</keyword>
<dbReference type="InterPro" id="IPR000033">
    <property type="entry name" value="LDLR_classB_rpt"/>
</dbReference>
<organism evidence="1 2">
    <name type="scientific">Romanomermis culicivorax</name>
    <name type="common">Nematode worm</name>
    <dbReference type="NCBI Taxonomy" id="13658"/>
    <lineage>
        <taxon>Eukaryota</taxon>
        <taxon>Metazoa</taxon>
        <taxon>Ecdysozoa</taxon>
        <taxon>Nematoda</taxon>
        <taxon>Enoplea</taxon>
        <taxon>Dorylaimia</taxon>
        <taxon>Mermithida</taxon>
        <taxon>Mermithoidea</taxon>
        <taxon>Mermithidae</taxon>
        <taxon>Romanomermis</taxon>
    </lineage>
</organism>
<dbReference type="SUPFAM" id="SSF63825">
    <property type="entry name" value="YWTD domain"/>
    <property type="match status" value="1"/>
</dbReference>
<accession>A0A915JIF6</accession>
<dbReference type="PANTHER" id="PTHR46513:SF13">
    <property type="entry name" value="EGF-LIKE DOMAIN-CONTAINING PROTEIN"/>
    <property type="match status" value="1"/>
</dbReference>
<dbReference type="GO" id="GO:0060070">
    <property type="term" value="P:canonical Wnt signaling pathway"/>
    <property type="evidence" value="ECO:0007669"/>
    <property type="project" value="TreeGrafter"/>
</dbReference>
<dbReference type="PANTHER" id="PTHR46513">
    <property type="entry name" value="VITELLOGENIN RECEPTOR-LIKE PROTEIN-RELATED-RELATED"/>
    <property type="match status" value="1"/>
</dbReference>
<dbReference type="GO" id="GO:0042813">
    <property type="term" value="F:Wnt receptor activity"/>
    <property type="evidence" value="ECO:0007669"/>
    <property type="project" value="TreeGrafter"/>
</dbReference>
<sequence length="78" mass="9052">MLDGSQRETFLTDDILLPNGLVILHRRRELCWVDAGKQRLECTSTYGSGRRVVFAPLAHPFGLTVQNEETLYWTDWEE</sequence>
<dbReference type="Gene3D" id="2.120.10.30">
    <property type="entry name" value="TolB, C-terminal domain"/>
    <property type="match status" value="1"/>
</dbReference>
<reference evidence="2" key="1">
    <citation type="submission" date="2022-11" db="UniProtKB">
        <authorList>
            <consortium name="WormBaseParasite"/>
        </authorList>
    </citation>
    <scope>IDENTIFICATION</scope>
</reference>
<evidence type="ECO:0000313" key="2">
    <source>
        <dbReference type="WBParaSite" id="nRc.2.0.1.t25920-RA"/>
    </source>
</evidence>
<evidence type="ECO:0000313" key="1">
    <source>
        <dbReference type="Proteomes" id="UP000887565"/>
    </source>
</evidence>
<dbReference type="InterPro" id="IPR050778">
    <property type="entry name" value="Cueball_EGF_LRP_Nidogen"/>
</dbReference>
<proteinExistence type="predicted"/>
<dbReference type="AlphaFoldDB" id="A0A915JIF6"/>
<dbReference type="GO" id="GO:0005886">
    <property type="term" value="C:plasma membrane"/>
    <property type="evidence" value="ECO:0007669"/>
    <property type="project" value="TreeGrafter"/>
</dbReference>
<dbReference type="InterPro" id="IPR011042">
    <property type="entry name" value="6-blade_b-propeller_TolB-like"/>
</dbReference>
<protein>
    <submittedName>
        <fullName evidence="2">Uncharacterized protein</fullName>
    </submittedName>
</protein>
<dbReference type="WBParaSite" id="nRc.2.0.1.t25920-RA">
    <property type="protein sequence ID" value="nRc.2.0.1.t25920-RA"/>
    <property type="gene ID" value="nRc.2.0.1.g25920"/>
</dbReference>
<dbReference type="GO" id="GO:0017147">
    <property type="term" value="F:Wnt-protein binding"/>
    <property type="evidence" value="ECO:0007669"/>
    <property type="project" value="TreeGrafter"/>
</dbReference>
<dbReference type="SMART" id="SM00135">
    <property type="entry name" value="LY"/>
    <property type="match status" value="1"/>
</dbReference>